<gene>
    <name evidence="2" type="ORF">FNV43_RR09541</name>
</gene>
<feature type="region of interest" description="Disordered" evidence="1">
    <location>
        <begin position="31"/>
        <end position="61"/>
    </location>
</feature>
<dbReference type="Proteomes" id="UP000796880">
    <property type="component" value="Unassembled WGS sequence"/>
</dbReference>
<comment type="caution">
    <text evidence="2">The sequence shown here is derived from an EMBL/GenBank/DDBJ whole genome shotgun (WGS) entry which is preliminary data.</text>
</comment>
<organism evidence="2 3">
    <name type="scientific">Rhamnella rubrinervis</name>
    <dbReference type="NCBI Taxonomy" id="2594499"/>
    <lineage>
        <taxon>Eukaryota</taxon>
        <taxon>Viridiplantae</taxon>
        <taxon>Streptophyta</taxon>
        <taxon>Embryophyta</taxon>
        <taxon>Tracheophyta</taxon>
        <taxon>Spermatophyta</taxon>
        <taxon>Magnoliopsida</taxon>
        <taxon>eudicotyledons</taxon>
        <taxon>Gunneridae</taxon>
        <taxon>Pentapetalae</taxon>
        <taxon>rosids</taxon>
        <taxon>fabids</taxon>
        <taxon>Rosales</taxon>
        <taxon>Rhamnaceae</taxon>
        <taxon>rhamnoid group</taxon>
        <taxon>Rhamneae</taxon>
        <taxon>Rhamnella</taxon>
    </lineage>
</organism>
<dbReference type="EMBL" id="VOIH02000004">
    <property type="protein sequence ID" value="KAF3448828.1"/>
    <property type="molecule type" value="Genomic_DNA"/>
</dbReference>
<accession>A0A8K0HBI2</accession>
<reference evidence="2" key="1">
    <citation type="submission" date="2020-03" db="EMBL/GenBank/DDBJ databases">
        <title>A high-quality chromosome-level genome assembly of a woody plant with both climbing and erect habits, Rhamnella rubrinervis.</title>
        <authorList>
            <person name="Lu Z."/>
            <person name="Yang Y."/>
            <person name="Zhu X."/>
            <person name="Sun Y."/>
        </authorList>
    </citation>
    <scope>NUCLEOTIDE SEQUENCE</scope>
    <source>
        <strain evidence="2">BYM</strain>
        <tissue evidence="2">Leaf</tissue>
    </source>
</reference>
<evidence type="ECO:0000313" key="3">
    <source>
        <dbReference type="Proteomes" id="UP000796880"/>
    </source>
</evidence>
<keyword evidence="3" id="KW-1185">Reference proteome</keyword>
<feature type="compositionally biased region" description="Low complexity" evidence="1">
    <location>
        <begin position="31"/>
        <end position="41"/>
    </location>
</feature>
<protein>
    <submittedName>
        <fullName evidence="2">Uncharacterized protein</fullName>
    </submittedName>
</protein>
<name>A0A8K0HBI2_9ROSA</name>
<proteinExistence type="predicted"/>
<sequence length="629" mass="67496">MVDLGRLVRLRVLGRHVYRAWFDLPGTVRPARLGRPPRAGRTSARLGPTSPGSQNSGAWSDRRDWSDLRAWSSLPGLVRPPSTWFEPPAAWSTSQVLESRPQGLVRLPGCPGLARLGPPPRVWWSLPGRQGLPQSDILGLVELARLGSTSRGGRSPGSGASPGFVGPPRAWSDLRAWWSLHAAWSEPPIEWSLRRAWSASAGAWSELRAWSDLGEVVSLTCLVRPHGLLDTPAWSARGFVGLPDWSRPTTAWSSLFPGWSGLRLGPASSGLGSLPGSGPYRVWSGPSRISQASSSGAARFARPPAGRPPFGGATRAWSTSRLGDLRVGQTSPTWSDLRGFGQLRLVEPPVLVGLIGLVRPPFCPIRPPLGRKLAEEWYVAGHGKLLEGCSKLSEAVGSWRIAVGEMAARPVGRCGRSSSKLWGGIECQVVGSSWRAIGVVGRRKLLESRKLAGRKLGGSRKLSGKVAGRRKLWEGRRRSWEAGRKLGRLGSCWAGGSYGREEVVRAVEVVGAVGECLGVGKLWEAVGSCGRPGRKMSERRSCGRLRSCRRSSRKLWEAVGSCWRDVGGAWEGVEAVGSCWRDVGGALGGGSKLEEGHRNLSGGHRSWPGVVGSCGAGRKLAEVGSCPVR</sequence>
<dbReference type="AlphaFoldDB" id="A0A8K0HBI2"/>
<evidence type="ECO:0000256" key="1">
    <source>
        <dbReference type="SAM" id="MobiDB-lite"/>
    </source>
</evidence>
<evidence type="ECO:0000313" key="2">
    <source>
        <dbReference type="EMBL" id="KAF3448828.1"/>
    </source>
</evidence>